<sequence length="205" mass="23863">MEYENSTKKRIREVALNLFNEKTFETVTLNEICAASGINKHTFYYYFKSKDELLRDYYKIPSKVTPYDLTTILTADSYVEQLWLLNKNFLDFVENSGVNIVKQLIIKNLKDDVGTFKISEERKEMIKVECEIIRKGQESGEFLNKAEPEVLAILLKQITHSTAVTWSLKNGGFDFKTAARYMYESMFNVAPELRSVKEYDILGIF</sequence>
<dbReference type="SUPFAM" id="SSF46689">
    <property type="entry name" value="Homeodomain-like"/>
    <property type="match status" value="1"/>
</dbReference>
<accession>M1MLT8</accession>
<dbReference type="PANTHER" id="PTHR43479">
    <property type="entry name" value="ACREF/ENVCD OPERON REPRESSOR-RELATED"/>
    <property type="match status" value="1"/>
</dbReference>
<dbReference type="eggNOG" id="COG1309">
    <property type="taxonomic scope" value="Bacteria"/>
</dbReference>
<dbReference type="Pfam" id="PF08359">
    <property type="entry name" value="TetR_C_4"/>
    <property type="match status" value="1"/>
</dbReference>
<dbReference type="PATRIC" id="fig|931276.5.peg.5200"/>
<evidence type="ECO:0000256" key="1">
    <source>
        <dbReference type="ARBA" id="ARBA00023125"/>
    </source>
</evidence>
<dbReference type="Pfam" id="PF00440">
    <property type="entry name" value="TetR_N"/>
    <property type="match status" value="1"/>
</dbReference>
<protein>
    <submittedName>
        <fullName evidence="4">Transcriptional regulator, TetR family</fullName>
    </submittedName>
</protein>
<dbReference type="KEGG" id="csr:Cspa_c51480"/>
<dbReference type="InterPro" id="IPR009057">
    <property type="entry name" value="Homeodomain-like_sf"/>
</dbReference>
<evidence type="ECO:0000256" key="2">
    <source>
        <dbReference type="PROSITE-ProRule" id="PRU00335"/>
    </source>
</evidence>
<evidence type="ECO:0000259" key="3">
    <source>
        <dbReference type="PROSITE" id="PS50977"/>
    </source>
</evidence>
<dbReference type="EMBL" id="CP004121">
    <property type="protein sequence ID" value="AGF58899.1"/>
    <property type="molecule type" value="Genomic_DNA"/>
</dbReference>
<dbReference type="RefSeq" id="WP_015395207.1">
    <property type="nucleotide sequence ID" value="NC_020291.1"/>
</dbReference>
<evidence type="ECO:0000313" key="5">
    <source>
        <dbReference type="Proteomes" id="UP000011728"/>
    </source>
</evidence>
<dbReference type="STRING" id="36745.CLSAP_49010"/>
<dbReference type="InterPro" id="IPR013570">
    <property type="entry name" value="Tscrpt_reg_YsiA_C"/>
</dbReference>
<keyword evidence="5" id="KW-1185">Reference proteome</keyword>
<dbReference type="Gene3D" id="1.10.10.60">
    <property type="entry name" value="Homeodomain-like"/>
    <property type="match status" value="1"/>
</dbReference>
<dbReference type="GO" id="GO:0003677">
    <property type="term" value="F:DNA binding"/>
    <property type="evidence" value="ECO:0007669"/>
    <property type="project" value="UniProtKB-UniRule"/>
</dbReference>
<proteinExistence type="predicted"/>
<reference evidence="4 5" key="1">
    <citation type="submission" date="2013-02" db="EMBL/GenBank/DDBJ databases">
        <title>Genome sequence of Clostridium saccharoperbutylacetonicum N1-4(HMT).</title>
        <authorList>
            <person name="Poehlein A."/>
            <person name="Daniel R."/>
        </authorList>
    </citation>
    <scope>NUCLEOTIDE SEQUENCE [LARGE SCALE GENOMIC DNA]</scope>
    <source>
        <strain evidence="5">N1-4(HMT)</strain>
    </source>
</reference>
<gene>
    <name evidence="4" type="ORF">Cspa_c51480</name>
</gene>
<feature type="DNA-binding region" description="H-T-H motif" evidence="2">
    <location>
        <begin position="28"/>
        <end position="47"/>
    </location>
</feature>
<feature type="domain" description="HTH tetR-type" evidence="3">
    <location>
        <begin position="5"/>
        <end position="65"/>
    </location>
</feature>
<dbReference type="Proteomes" id="UP000011728">
    <property type="component" value="Chromosome"/>
</dbReference>
<dbReference type="PANTHER" id="PTHR43479:SF11">
    <property type="entry name" value="ACREF_ENVCD OPERON REPRESSOR-RELATED"/>
    <property type="match status" value="1"/>
</dbReference>
<name>M1MLT8_9CLOT</name>
<organism evidence="4 5">
    <name type="scientific">Clostridium saccharoperbutylacetonicum N1-4(HMT)</name>
    <dbReference type="NCBI Taxonomy" id="931276"/>
    <lineage>
        <taxon>Bacteria</taxon>
        <taxon>Bacillati</taxon>
        <taxon>Bacillota</taxon>
        <taxon>Clostridia</taxon>
        <taxon>Eubacteriales</taxon>
        <taxon>Clostridiaceae</taxon>
        <taxon>Clostridium</taxon>
    </lineage>
</organism>
<dbReference type="HOGENOM" id="CLU_069356_12_7_9"/>
<dbReference type="SUPFAM" id="SSF48498">
    <property type="entry name" value="Tetracyclin repressor-like, C-terminal domain"/>
    <property type="match status" value="1"/>
</dbReference>
<dbReference type="OrthoDB" id="494991at2"/>
<dbReference type="Gene3D" id="1.10.357.10">
    <property type="entry name" value="Tetracycline Repressor, domain 2"/>
    <property type="match status" value="1"/>
</dbReference>
<dbReference type="PRINTS" id="PR00455">
    <property type="entry name" value="HTHTETR"/>
</dbReference>
<evidence type="ECO:0000313" key="4">
    <source>
        <dbReference type="EMBL" id="AGF58899.1"/>
    </source>
</evidence>
<keyword evidence="1 2" id="KW-0238">DNA-binding</keyword>
<dbReference type="InterPro" id="IPR050624">
    <property type="entry name" value="HTH-type_Tx_Regulator"/>
</dbReference>
<dbReference type="AlphaFoldDB" id="M1MLT8"/>
<dbReference type="InterPro" id="IPR001647">
    <property type="entry name" value="HTH_TetR"/>
</dbReference>
<dbReference type="InterPro" id="IPR036271">
    <property type="entry name" value="Tet_transcr_reg_TetR-rel_C_sf"/>
</dbReference>
<dbReference type="PROSITE" id="PS50977">
    <property type="entry name" value="HTH_TETR_2"/>
    <property type="match status" value="1"/>
</dbReference>